<dbReference type="EMBL" id="MHTX01000012">
    <property type="protein sequence ID" value="OHA68615.1"/>
    <property type="molecule type" value="Genomic_DNA"/>
</dbReference>
<keyword evidence="12 13" id="KW-0742">SOS response</keyword>
<dbReference type="SUPFAM" id="SSF52540">
    <property type="entry name" value="P-loop containing nucleoside triphosphate hydrolases"/>
    <property type="match status" value="2"/>
</dbReference>
<dbReference type="Proteomes" id="UP000179258">
    <property type="component" value="Unassembled WGS sequence"/>
</dbReference>
<evidence type="ECO:0000256" key="10">
    <source>
        <dbReference type="ARBA" id="ARBA00026033"/>
    </source>
</evidence>
<dbReference type="SMART" id="SM00490">
    <property type="entry name" value="HELICc"/>
    <property type="match status" value="1"/>
</dbReference>
<dbReference type="GO" id="GO:0009380">
    <property type="term" value="C:excinuclease repair complex"/>
    <property type="evidence" value="ECO:0007669"/>
    <property type="project" value="InterPro"/>
</dbReference>
<keyword evidence="5 12" id="KW-0227">DNA damage</keyword>
<evidence type="ECO:0000256" key="1">
    <source>
        <dbReference type="ARBA" id="ARBA00004496"/>
    </source>
</evidence>
<name>A0A1G2R6W6_9BACT</name>
<evidence type="ECO:0000256" key="4">
    <source>
        <dbReference type="ARBA" id="ARBA00022741"/>
    </source>
</evidence>
<sequence>MDFKLHSPYKPTGDQPQAIEKLIAGLKSGRVFQTLVGVTGSGKTFTMANVIAGLNRPALVISHNKTLAAQLYQEFKEFFPKNAVHYFVSYYDYYQPEAYMPATDTYIEKDAKINDFIDRLRHASTESALTRRDFVIVASVSCIYGIGDPEEYEKIALDLRAGQKIKRGDFLKRLADMQYIRNDLDKLHGTFSVKGDAIEIVSPDGEKITRLDFFGDEIESLSERKNSLSSNSRELENRKIFPAKHFVTEKEKLDIASHNIKTELDNRLKELADGGKILEAERLKQRTNFDLEMLRETGYVSGIENYSRHISFREPGSPPSTLLDYLPKDTLIVIDESHMSVPQIRGMYEGDKARKQVLVDYGFRLPSALDNRPLKFNEFEQKIGQTIFVSATPADFEIKKSNEEVAEQLIRPTGLLEPEIEVRPAVSQIKDVEKEIAKAAKNQERVLLITLTKRLAEEIADYLREKNIKTEYLHSEVKTLERSKTLQNLRKGDFDVLVGINLLREGLDLPEVALVAVLDADKEGFLRNYTSLTQTIGRAARHPNGRAILYADTLTGSIKKTIKETERRRKIQEEYNKKHGITPSAIKKEIRPPFWLEEKTGKDPFEIELKKLQQELIDPALIKAELERQMLEAASELRFEEAARLRDLLKII</sequence>
<protein>
    <recommendedName>
        <fullName evidence="11 12">UvrABC system protein B</fullName>
        <shortName evidence="12">Protein UvrB</shortName>
    </recommendedName>
    <alternativeName>
        <fullName evidence="12">Excinuclease ABC subunit B</fullName>
    </alternativeName>
</protein>
<feature type="short sequence motif" description="Beta-hairpin" evidence="12">
    <location>
        <begin position="90"/>
        <end position="113"/>
    </location>
</feature>
<dbReference type="GO" id="GO:0009432">
    <property type="term" value="P:SOS response"/>
    <property type="evidence" value="ECO:0007669"/>
    <property type="project" value="UniProtKB-UniRule"/>
</dbReference>
<keyword evidence="9 12" id="KW-0234">DNA repair</keyword>
<dbReference type="SMART" id="SM00487">
    <property type="entry name" value="DEXDc"/>
    <property type="match status" value="1"/>
</dbReference>
<dbReference type="SUPFAM" id="SSF46600">
    <property type="entry name" value="C-terminal UvrC-binding domain of UvrB"/>
    <property type="match status" value="1"/>
</dbReference>
<dbReference type="NCBIfam" id="TIGR00631">
    <property type="entry name" value="uvrb"/>
    <property type="match status" value="1"/>
</dbReference>
<dbReference type="PROSITE" id="PS51192">
    <property type="entry name" value="HELICASE_ATP_BIND_1"/>
    <property type="match status" value="1"/>
</dbReference>
<dbReference type="InterPro" id="IPR024759">
    <property type="entry name" value="UvrB_YAD/RRR_dom"/>
</dbReference>
<evidence type="ECO:0000259" key="15">
    <source>
        <dbReference type="PROSITE" id="PS51192"/>
    </source>
</evidence>
<evidence type="ECO:0000256" key="13">
    <source>
        <dbReference type="RuleBase" id="RU003587"/>
    </source>
</evidence>
<dbReference type="Pfam" id="PF17757">
    <property type="entry name" value="UvrB_inter"/>
    <property type="match status" value="1"/>
</dbReference>
<evidence type="ECO:0000256" key="5">
    <source>
        <dbReference type="ARBA" id="ARBA00022763"/>
    </source>
</evidence>
<gene>
    <name evidence="12" type="primary">uvrB</name>
    <name evidence="17" type="ORF">A3D59_00620</name>
</gene>
<evidence type="ECO:0000256" key="8">
    <source>
        <dbReference type="ARBA" id="ARBA00022881"/>
    </source>
</evidence>
<dbReference type="AlphaFoldDB" id="A0A1G2R6W6"/>
<evidence type="ECO:0000256" key="12">
    <source>
        <dbReference type="HAMAP-Rule" id="MF_00204"/>
    </source>
</evidence>
<comment type="caution">
    <text evidence="17">The sequence shown here is derived from an EMBL/GenBank/DDBJ whole genome shotgun (WGS) entry which is preliminary data.</text>
</comment>
<dbReference type="GO" id="GO:0016887">
    <property type="term" value="F:ATP hydrolysis activity"/>
    <property type="evidence" value="ECO:0007669"/>
    <property type="project" value="InterPro"/>
</dbReference>
<evidence type="ECO:0000256" key="9">
    <source>
        <dbReference type="ARBA" id="ARBA00023204"/>
    </source>
</evidence>
<evidence type="ECO:0000313" key="18">
    <source>
        <dbReference type="Proteomes" id="UP000179258"/>
    </source>
</evidence>
<proteinExistence type="inferred from homology"/>
<comment type="subcellular location">
    <subcellularLocation>
        <location evidence="1 12 13">Cytoplasm</location>
    </subcellularLocation>
</comment>
<dbReference type="Pfam" id="PF00271">
    <property type="entry name" value="Helicase_C"/>
    <property type="match status" value="1"/>
</dbReference>
<dbReference type="GO" id="GO:0003677">
    <property type="term" value="F:DNA binding"/>
    <property type="evidence" value="ECO:0007669"/>
    <property type="project" value="UniProtKB-UniRule"/>
</dbReference>
<dbReference type="GO" id="GO:0006289">
    <property type="term" value="P:nucleotide-excision repair"/>
    <property type="evidence" value="ECO:0007669"/>
    <property type="project" value="UniProtKB-UniRule"/>
</dbReference>
<evidence type="ECO:0000256" key="11">
    <source>
        <dbReference type="ARBA" id="ARBA00029504"/>
    </source>
</evidence>
<dbReference type="Gene3D" id="3.40.50.300">
    <property type="entry name" value="P-loop containing nucleotide triphosphate hydrolases"/>
    <property type="match status" value="3"/>
</dbReference>
<evidence type="ECO:0000259" key="16">
    <source>
        <dbReference type="PROSITE" id="PS51194"/>
    </source>
</evidence>
<evidence type="ECO:0000256" key="3">
    <source>
        <dbReference type="ARBA" id="ARBA00022490"/>
    </source>
</evidence>
<dbReference type="InterPro" id="IPR041471">
    <property type="entry name" value="UvrB_inter"/>
</dbReference>
<dbReference type="GO" id="GO:0009381">
    <property type="term" value="F:excinuclease ABC activity"/>
    <property type="evidence" value="ECO:0007669"/>
    <property type="project" value="UniProtKB-UniRule"/>
</dbReference>
<dbReference type="GO" id="GO:0005737">
    <property type="term" value="C:cytoplasm"/>
    <property type="evidence" value="ECO:0007669"/>
    <property type="project" value="UniProtKB-SubCell"/>
</dbReference>
<feature type="binding site" evidence="12">
    <location>
        <begin position="37"/>
        <end position="44"/>
    </location>
    <ligand>
        <name>ATP</name>
        <dbReference type="ChEBI" id="CHEBI:30616"/>
    </ligand>
</feature>
<evidence type="ECO:0000313" key="17">
    <source>
        <dbReference type="EMBL" id="OHA68615.1"/>
    </source>
</evidence>
<reference evidence="17 18" key="1">
    <citation type="journal article" date="2016" name="Nat. Commun.">
        <title>Thousands of microbial genomes shed light on interconnected biogeochemical processes in an aquifer system.</title>
        <authorList>
            <person name="Anantharaman K."/>
            <person name="Brown C.T."/>
            <person name="Hug L.A."/>
            <person name="Sharon I."/>
            <person name="Castelle C.J."/>
            <person name="Probst A.J."/>
            <person name="Thomas B.C."/>
            <person name="Singh A."/>
            <person name="Wilkins M.J."/>
            <person name="Karaoz U."/>
            <person name="Brodie E.L."/>
            <person name="Williams K.H."/>
            <person name="Hubbard S.S."/>
            <person name="Banfield J.F."/>
        </authorList>
    </citation>
    <scope>NUCLEOTIDE SEQUENCE [LARGE SCALE GENOMIC DNA]</scope>
</reference>
<dbReference type="InterPro" id="IPR006935">
    <property type="entry name" value="Helicase/UvrB_N"/>
</dbReference>
<dbReference type="PROSITE" id="PS50151">
    <property type="entry name" value="UVR"/>
    <property type="match status" value="1"/>
</dbReference>
<comment type="similarity">
    <text evidence="2 12 13">Belongs to the UvrB family.</text>
</comment>
<dbReference type="NCBIfam" id="NF003673">
    <property type="entry name" value="PRK05298.1"/>
    <property type="match status" value="1"/>
</dbReference>
<evidence type="ECO:0000256" key="7">
    <source>
        <dbReference type="ARBA" id="ARBA00022840"/>
    </source>
</evidence>
<feature type="domain" description="Helicase ATP-binding" evidence="15">
    <location>
        <begin position="24"/>
        <end position="157"/>
    </location>
</feature>
<comment type="function">
    <text evidence="12">The UvrABC repair system catalyzes the recognition and processing of DNA lesions. A damage recognition complex composed of 2 UvrA and 2 UvrB subunits scans DNA for abnormalities. Upon binding of the UvrA(2)B(2) complex to a putative damaged site, the DNA wraps around one UvrB monomer. DNA wrap is dependent on ATP binding by UvrB and probably causes local melting of the DNA helix, facilitating insertion of UvrB beta-hairpin between the DNA strands. Then UvrB probes one DNA strand for the presence of a lesion. If a lesion is found the UvrA subunits dissociate and the UvrB-DNA preincision complex is formed. This complex is subsequently bound by UvrC and the second UvrB is released. If no lesion is found, the DNA wraps around the other UvrB subunit that will check the other stand for damage.</text>
</comment>
<dbReference type="Pfam" id="PF02151">
    <property type="entry name" value="UVR"/>
    <property type="match status" value="1"/>
</dbReference>
<dbReference type="Pfam" id="PF12344">
    <property type="entry name" value="UvrB"/>
    <property type="match status" value="1"/>
</dbReference>
<feature type="domain" description="Helicase C-terminal" evidence="16">
    <location>
        <begin position="431"/>
        <end position="590"/>
    </location>
</feature>
<dbReference type="InterPro" id="IPR014001">
    <property type="entry name" value="Helicase_ATP-bd"/>
</dbReference>
<dbReference type="PANTHER" id="PTHR24029:SF0">
    <property type="entry name" value="UVRABC SYSTEM PROTEIN B"/>
    <property type="match status" value="1"/>
</dbReference>
<accession>A0A1G2R6W6</accession>
<evidence type="ECO:0000256" key="2">
    <source>
        <dbReference type="ARBA" id="ARBA00008533"/>
    </source>
</evidence>
<dbReference type="InterPro" id="IPR001650">
    <property type="entry name" value="Helicase_C-like"/>
</dbReference>
<feature type="domain" description="UVR" evidence="14">
    <location>
        <begin position="620"/>
        <end position="652"/>
    </location>
</feature>
<dbReference type="Pfam" id="PF04851">
    <property type="entry name" value="ResIII"/>
    <property type="match status" value="1"/>
</dbReference>
<dbReference type="InterPro" id="IPR001943">
    <property type="entry name" value="UVR_dom"/>
</dbReference>
<organism evidence="17 18">
    <name type="scientific">Candidatus Wildermuthbacteria bacterium RIFCSPHIGHO2_02_FULL_47_17</name>
    <dbReference type="NCBI Taxonomy" id="1802452"/>
    <lineage>
        <taxon>Bacteria</taxon>
        <taxon>Candidatus Wildermuthiibacteriota</taxon>
    </lineage>
</organism>
<dbReference type="PROSITE" id="PS51194">
    <property type="entry name" value="HELICASE_CTER"/>
    <property type="match status" value="1"/>
</dbReference>
<comment type="subunit">
    <text evidence="10 12 13">Forms a heterotetramer with UvrA during the search for lesions. Interacts with UvrC in an incision complex.</text>
</comment>
<dbReference type="HAMAP" id="MF_00204">
    <property type="entry name" value="UvrB"/>
    <property type="match status" value="1"/>
</dbReference>
<evidence type="ECO:0000259" key="14">
    <source>
        <dbReference type="PROSITE" id="PS50151"/>
    </source>
</evidence>
<keyword evidence="8 12" id="KW-0267">Excision nuclease</keyword>
<dbReference type="InterPro" id="IPR036876">
    <property type="entry name" value="UVR_dom_sf"/>
</dbReference>
<keyword evidence="3 12" id="KW-0963">Cytoplasm</keyword>
<keyword evidence="6 12" id="KW-0228">DNA excision</keyword>
<dbReference type="InterPro" id="IPR027417">
    <property type="entry name" value="P-loop_NTPase"/>
</dbReference>
<evidence type="ECO:0000256" key="6">
    <source>
        <dbReference type="ARBA" id="ARBA00022769"/>
    </source>
</evidence>
<dbReference type="PANTHER" id="PTHR24029">
    <property type="entry name" value="UVRABC SYSTEM PROTEIN B"/>
    <property type="match status" value="1"/>
</dbReference>
<dbReference type="GO" id="GO:0005524">
    <property type="term" value="F:ATP binding"/>
    <property type="evidence" value="ECO:0007669"/>
    <property type="project" value="UniProtKB-UniRule"/>
</dbReference>
<keyword evidence="4 12" id="KW-0547">Nucleotide-binding</keyword>
<dbReference type="InterPro" id="IPR004807">
    <property type="entry name" value="UvrB"/>
</dbReference>
<dbReference type="CDD" id="cd17916">
    <property type="entry name" value="DEXHc_UvrB"/>
    <property type="match status" value="1"/>
</dbReference>
<comment type="domain">
    <text evidence="12">The beta-hairpin motif is involved in DNA binding.</text>
</comment>
<dbReference type="Gene3D" id="4.10.860.10">
    <property type="entry name" value="UVR domain"/>
    <property type="match status" value="1"/>
</dbReference>
<keyword evidence="7 12" id="KW-0067">ATP-binding</keyword>